<evidence type="ECO:0000259" key="1">
    <source>
        <dbReference type="PROSITE" id="PS51782"/>
    </source>
</evidence>
<proteinExistence type="predicted"/>
<dbReference type="EMBL" id="QPIZ01000075">
    <property type="protein sequence ID" value="RCW19698.1"/>
    <property type="molecule type" value="Genomic_DNA"/>
</dbReference>
<feature type="domain" description="LysM" evidence="1">
    <location>
        <begin position="83"/>
        <end position="133"/>
    </location>
</feature>
<name>A0A368UNJ7_9BACT</name>
<reference evidence="2 3" key="1">
    <citation type="submission" date="2018-07" db="EMBL/GenBank/DDBJ databases">
        <title>Freshwater and sediment microbial communities from various areas in North America, analyzing microbe dynamics in response to fracking.</title>
        <authorList>
            <person name="Lamendella R."/>
        </authorList>
    </citation>
    <scope>NUCLEOTIDE SEQUENCE [LARGE SCALE GENOMIC DNA]</scope>
    <source>
        <strain evidence="2 3">160A</strain>
    </source>
</reference>
<organism evidence="2 3">
    <name type="scientific">Marinilabilia salmonicolor</name>
    <dbReference type="NCBI Taxonomy" id="989"/>
    <lineage>
        <taxon>Bacteria</taxon>
        <taxon>Pseudomonadati</taxon>
        <taxon>Bacteroidota</taxon>
        <taxon>Bacteroidia</taxon>
        <taxon>Marinilabiliales</taxon>
        <taxon>Marinilabiliaceae</taxon>
        <taxon>Marinilabilia</taxon>
    </lineage>
</organism>
<keyword evidence="3" id="KW-1185">Reference proteome</keyword>
<comment type="caution">
    <text evidence="2">The sequence shown here is derived from an EMBL/GenBank/DDBJ whole genome shotgun (WGS) entry which is preliminary data.</text>
</comment>
<dbReference type="Gene3D" id="3.10.350.10">
    <property type="entry name" value="LysM domain"/>
    <property type="match status" value="1"/>
</dbReference>
<dbReference type="RefSeq" id="WP_114438236.1">
    <property type="nucleotide sequence ID" value="NZ_QPIZ01000075.1"/>
</dbReference>
<dbReference type="InterPro" id="IPR036779">
    <property type="entry name" value="LysM_dom_sf"/>
</dbReference>
<evidence type="ECO:0000313" key="3">
    <source>
        <dbReference type="Proteomes" id="UP000252733"/>
    </source>
</evidence>
<evidence type="ECO:0000313" key="2">
    <source>
        <dbReference type="EMBL" id="RCW19698.1"/>
    </source>
</evidence>
<dbReference type="CDD" id="cd00118">
    <property type="entry name" value="LysM"/>
    <property type="match status" value="1"/>
</dbReference>
<dbReference type="PROSITE" id="PS51782">
    <property type="entry name" value="LYSM"/>
    <property type="match status" value="1"/>
</dbReference>
<dbReference type="SMART" id="SM00257">
    <property type="entry name" value="LysM"/>
    <property type="match status" value="1"/>
</dbReference>
<dbReference type="Pfam" id="PF01476">
    <property type="entry name" value="LysM"/>
    <property type="match status" value="1"/>
</dbReference>
<dbReference type="Proteomes" id="UP000252733">
    <property type="component" value="Unassembled WGS sequence"/>
</dbReference>
<dbReference type="AlphaFoldDB" id="A0A368UNJ7"/>
<sequence length="263" mass="29448">MPHYNDVYISGKDFEICLHHGMRYDGFVEGLGYAYTSNFTIPPVHFQKYNPPGRVHDDQSFFQNGFVQYLDTSPKMRLMSVKHIYKVKAGDTLTSISAKFGISIQSIKDANAGIDWEGERRGDRIFAGEELELPRMDEVRQVILENQNRYLISDEELPSYSPGEIRPYEPGVIDKFLESGLGCSVVGQIIYGVIDDLYITAQCLTVGHPNALHLNGELIIGNEIVNSGINTISNFVPFSTIGKSLGISKKVLNVSKFNSVFKQ</sequence>
<protein>
    <submittedName>
        <fullName evidence="2">LysM domain-containing protein</fullName>
    </submittedName>
</protein>
<dbReference type="InterPro" id="IPR018392">
    <property type="entry name" value="LysM"/>
</dbReference>
<accession>A0A368UNJ7</accession>
<gene>
    <name evidence="2" type="ORF">DFO77_1754</name>
</gene>
<dbReference type="SUPFAM" id="SSF54106">
    <property type="entry name" value="LysM domain"/>
    <property type="match status" value="1"/>
</dbReference>